<dbReference type="InterPro" id="IPR029033">
    <property type="entry name" value="His_PPase_superfam"/>
</dbReference>
<evidence type="ECO:0000256" key="1">
    <source>
        <dbReference type="PIRSR" id="PIRSR613078-1"/>
    </source>
</evidence>
<dbReference type="AlphaFoldDB" id="A0A7Y9LBA2"/>
<feature type="active site" description="Tele-phosphohistidine intermediate" evidence="1">
    <location>
        <position position="17"/>
    </location>
</feature>
<dbReference type="SUPFAM" id="SSF53254">
    <property type="entry name" value="Phosphoglycerate mutase-like"/>
    <property type="match status" value="1"/>
</dbReference>
<sequence>MTSPNDPPRRTLLLARHAKSKWGLDVDDHDRPLSGRGRRDGVAIGEFLTGNGYKPDVVISSTATRARQTWERAVAGGAVARDVRYDDRIYEAWSGALVKLVRRLPEDAETVLLIGHSPGIPDLVRLLAGRRGKKKAWTRLEAKFPTSGLAILHSDHDWADVDPGTAELSDFVVPRGSD</sequence>
<dbReference type="GO" id="GO:0016787">
    <property type="term" value="F:hydrolase activity"/>
    <property type="evidence" value="ECO:0007669"/>
    <property type="project" value="UniProtKB-KW"/>
</dbReference>
<gene>
    <name evidence="3" type="ORF">BKA15_001947</name>
</gene>
<dbReference type="Pfam" id="PF00300">
    <property type="entry name" value="His_Phos_1"/>
    <property type="match status" value="1"/>
</dbReference>
<feature type="active site" description="Proton donor/acceptor" evidence="1">
    <location>
        <position position="91"/>
    </location>
</feature>
<dbReference type="CDD" id="cd07067">
    <property type="entry name" value="HP_PGM_like"/>
    <property type="match status" value="1"/>
</dbReference>
<comment type="caution">
    <text evidence="3">The sequence shown here is derived from an EMBL/GenBank/DDBJ whole genome shotgun (WGS) entry which is preliminary data.</text>
</comment>
<evidence type="ECO:0000313" key="4">
    <source>
        <dbReference type="Proteomes" id="UP000569914"/>
    </source>
</evidence>
<dbReference type="PANTHER" id="PTHR47623:SF1">
    <property type="entry name" value="OS09G0287300 PROTEIN"/>
    <property type="match status" value="1"/>
</dbReference>
<accession>A0A7Y9LBA2</accession>
<dbReference type="RefSeq" id="WP_179750210.1">
    <property type="nucleotide sequence ID" value="NZ_JACCBU010000001.1"/>
</dbReference>
<dbReference type="SMART" id="SM00855">
    <property type="entry name" value="PGAM"/>
    <property type="match status" value="1"/>
</dbReference>
<evidence type="ECO:0000256" key="2">
    <source>
        <dbReference type="PIRSR" id="PIRSR613078-2"/>
    </source>
</evidence>
<protein>
    <submittedName>
        <fullName evidence="3">Phosphohistidine phosphatase</fullName>
        <ecNumber evidence="3">3.1.3.-</ecNumber>
    </submittedName>
</protein>
<reference evidence="3 4" key="1">
    <citation type="submission" date="2020-07" db="EMBL/GenBank/DDBJ databases">
        <title>Sequencing the genomes of 1000 actinobacteria strains.</title>
        <authorList>
            <person name="Klenk H.-P."/>
        </authorList>
    </citation>
    <scope>NUCLEOTIDE SEQUENCE [LARGE SCALE GENOMIC DNA]</scope>
    <source>
        <strain evidence="3 4">DSM 22083</strain>
    </source>
</reference>
<dbReference type="InterPro" id="IPR013078">
    <property type="entry name" value="His_Pase_superF_clade-1"/>
</dbReference>
<dbReference type="EC" id="3.1.3.-" evidence="3"/>
<proteinExistence type="predicted"/>
<name>A0A7Y9LBA2_9ACTN</name>
<evidence type="ECO:0000313" key="3">
    <source>
        <dbReference type="EMBL" id="NYE70618.1"/>
    </source>
</evidence>
<dbReference type="PANTHER" id="PTHR47623">
    <property type="entry name" value="OS09G0287300 PROTEIN"/>
    <property type="match status" value="1"/>
</dbReference>
<dbReference type="Proteomes" id="UP000569914">
    <property type="component" value="Unassembled WGS sequence"/>
</dbReference>
<keyword evidence="3" id="KW-0378">Hydrolase</keyword>
<feature type="binding site" evidence="2">
    <location>
        <position position="65"/>
    </location>
    <ligand>
        <name>substrate</name>
    </ligand>
</feature>
<dbReference type="Gene3D" id="3.40.50.1240">
    <property type="entry name" value="Phosphoglycerate mutase-like"/>
    <property type="match status" value="1"/>
</dbReference>
<keyword evidence="4" id="KW-1185">Reference proteome</keyword>
<organism evidence="3 4">
    <name type="scientific">Microlunatus parietis</name>
    <dbReference type="NCBI Taxonomy" id="682979"/>
    <lineage>
        <taxon>Bacteria</taxon>
        <taxon>Bacillati</taxon>
        <taxon>Actinomycetota</taxon>
        <taxon>Actinomycetes</taxon>
        <taxon>Propionibacteriales</taxon>
        <taxon>Propionibacteriaceae</taxon>
        <taxon>Microlunatus</taxon>
    </lineage>
</organism>
<dbReference type="EMBL" id="JACCBU010000001">
    <property type="protein sequence ID" value="NYE70618.1"/>
    <property type="molecule type" value="Genomic_DNA"/>
</dbReference>